<feature type="compositionally biased region" description="Basic and acidic residues" evidence="1">
    <location>
        <begin position="70"/>
        <end position="96"/>
    </location>
</feature>
<feature type="region of interest" description="Disordered" evidence="1">
    <location>
        <begin position="57"/>
        <end position="96"/>
    </location>
</feature>
<gene>
    <name evidence="2" type="ORF">JOF56_006778</name>
</gene>
<feature type="region of interest" description="Disordered" evidence="1">
    <location>
        <begin position="1"/>
        <end position="34"/>
    </location>
</feature>
<evidence type="ECO:0000313" key="2">
    <source>
        <dbReference type="EMBL" id="MBP2326393.1"/>
    </source>
</evidence>
<dbReference type="RefSeq" id="WP_209643465.1">
    <property type="nucleotide sequence ID" value="NZ_JAGINW010000001.1"/>
</dbReference>
<dbReference type="Proteomes" id="UP001519332">
    <property type="component" value="Unassembled WGS sequence"/>
</dbReference>
<dbReference type="EMBL" id="JAGINW010000001">
    <property type="protein sequence ID" value="MBP2326393.1"/>
    <property type="molecule type" value="Genomic_DNA"/>
</dbReference>
<proteinExistence type="predicted"/>
<accession>A0ABS4TR58</accession>
<reference evidence="2 3" key="1">
    <citation type="submission" date="2021-03" db="EMBL/GenBank/DDBJ databases">
        <title>Sequencing the genomes of 1000 actinobacteria strains.</title>
        <authorList>
            <person name="Klenk H.-P."/>
        </authorList>
    </citation>
    <scope>NUCLEOTIDE SEQUENCE [LARGE SCALE GENOMIC DNA]</scope>
    <source>
        <strain evidence="2 3">DSM 46670</strain>
    </source>
</reference>
<keyword evidence="3" id="KW-1185">Reference proteome</keyword>
<comment type="caution">
    <text evidence="2">The sequence shown here is derived from an EMBL/GenBank/DDBJ whole genome shotgun (WGS) entry which is preliminary data.</text>
</comment>
<evidence type="ECO:0000313" key="3">
    <source>
        <dbReference type="Proteomes" id="UP001519332"/>
    </source>
</evidence>
<organism evidence="2 3">
    <name type="scientific">Kibdelosporangium banguiense</name>
    <dbReference type="NCBI Taxonomy" id="1365924"/>
    <lineage>
        <taxon>Bacteria</taxon>
        <taxon>Bacillati</taxon>
        <taxon>Actinomycetota</taxon>
        <taxon>Actinomycetes</taxon>
        <taxon>Pseudonocardiales</taxon>
        <taxon>Pseudonocardiaceae</taxon>
        <taxon>Kibdelosporangium</taxon>
    </lineage>
</organism>
<protein>
    <submittedName>
        <fullName evidence="2">Phage shock protein A</fullName>
    </submittedName>
</protein>
<sequence>MDESKSQEPIDAEIVEESTALQPAPPVTPQFDYTEGGVPTFDYVRDRIENKVATSIGAEELATGSPQGKSIDEQMAERDKAGRDKLEEIRRQMRGE</sequence>
<name>A0ABS4TR58_9PSEU</name>
<evidence type="ECO:0000256" key="1">
    <source>
        <dbReference type="SAM" id="MobiDB-lite"/>
    </source>
</evidence>